<sequence>MLTYRPEDFIADNPVWRYQDFAYRANQIAYTLQQQHIQAVAVWFEDAAKLACFMLAAWQAKVRLVFPPNLNQESITWLTQHSQILLTDMPIETIPPLKIEVVDFVQFGQGTVCNTQQHFQFPNDVEIWLQTSGSTGKSKTIIKTAQQLWLGAKVLANSLPLDTDNHITAISTVSIQHIYGLTVHIMMSLAKGWQIDRKQQYYPESVFATAQQSQQAVLISSPTLLSHIDWAKQPPHHYLLAVISSGGALAESLSQQIRQTLQKPVIEIYGSTETGPIAIRDDIQLWQPLPDSQLGCSTEGTLWIEGAWLGQREQTADVVEFHNKGFKLLGRNDRIVKLSDKRISLIQVENQLQKHLFVDDCYIAPHPQQDRLAAWVALTPQGIDYFRENGRNATLNQLKQSLQTTFAPQAIPRFWRLTDKLPRNSQAKINKLQFNQICIEQIKDPIWLEKKFEKQTALCCAKVPLELIYLKDHFAQFPLVPGVIELQWIQEQINTLIQKNVVIQQISKLKFQKFLRPNDIFELTLTWQPDKHRVIFTMLSADEICCSGIAHYTE</sequence>
<dbReference type="InterPro" id="IPR054545">
    <property type="entry name" value="ApeI-like"/>
</dbReference>
<dbReference type="InterPro" id="IPR029069">
    <property type="entry name" value="HotDog_dom_sf"/>
</dbReference>
<dbReference type="AlphaFoldDB" id="A0A9X4SLK5"/>
<dbReference type="PANTHER" id="PTHR43767">
    <property type="entry name" value="LONG-CHAIN-FATTY-ACID--COA LIGASE"/>
    <property type="match status" value="1"/>
</dbReference>
<keyword evidence="4" id="KW-1185">Reference proteome</keyword>
<dbReference type="EMBL" id="LWID01000001">
    <property type="protein sequence ID" value="MDG6896264.1"/>
    <property type="molecule type" value="Genomic_DNA"/>
</dbReference>
<dbReference type="Gene3D" id="3.10.129.10">
    <property type="entry name" value="Hotdog Thioesterase"/>
    <property type="match status" value="1"/>
</dbReference>
<comment type="caution">
    <text evidence="3">The sequence shown here is derived from an EMBL/GenBank/DDBJ whole genome shotgun (WGS) entry which is preliminary data.</text>
</comment>
<gene>
    <name evidence="3" type="ORF">A6A20_11715</name>
</gene>
<dbReference type="Pfam" id="PF00501">
    <property type="entry name" value="AMP-binding"/>
    <property type="match status" value="1"/>
</dbReference>
<dbReference type="Gene3D" id="3.30.300.30">
    <property type="match status" value="1"/>
</dbReference>
<feature type="domain" description="AMP-dependent synthetase/ligase" evidence="1">
    <location>
        <begin position="16"/>
        <end position="282"/>
    </location>
</feature>
<dbReference type="Pfam" id="PF22818">
    <property type="entry name" value="ApeI-like"/>
    <property type="match status" value="1"/>
</dbReference>
<dbReference type="Proteomes" id="UP001155500">
    <property type="component" value="Unassembled WGS sequence"/>
</dbReference>
<evidence type="ECO:0000259" key="2">
    <source>
        <dbReference type="Pfam" id="PF22818"/>
    </source>
</evidence>
<reference evidence="3" key="1">
    <citation type="submission" date="2016-03" db="EMBL/GenBank/DDBJ databases">
        <title>Co-evolution between Pasteurellaceae and their hosts.</title>
        <authorList>
            <person name="Hansen M.J."/>
            <person name="Bojesen A.M."/>
            <person name="Planet P."/>
        </authorList>
    </citation>
    <scope>NUCLEOTIDE SEQUENCE</scope>
    <source>
        <strain evidence="3">146/S8/89</strain>
    </source>
</reference>
<dbReference type="InterPro" id="IPR050237">
    <property type="entry name" value="ATP-dep_AMP-bd_enzyme"/>
</dbReference>
<dbReference type="RefSeq" id="WP_279573611.1">
    <property type="nucleotide sequence ID" value="NZ_LWID01000001.1"/>
</dbReference>
<dbReference type="InterPro" id="IPR042099">
    <property type="entry name" value="ANL_N_sf"/>
</dbReference>
<evidence type="ECO:0000313" key="4">
    <source>
        <dbReference type="Proteomes" id="UP001155500"/>
    </source>
</evidence>
<proteinExistence type="predicted"/>
<organism evidence="3 4">
    <name type="scientific">Volucribacter amazonae</name>
    <dbReference type="NCBI Taxonomy" id="256731"/>
    <lineage>
        <taxon>Bacteria</taxon>
        <taxon>Pseudomonadati</taxon>
        <taxon>Pseudomonadota</taxon>
        <taxon>Gammaproteobacteria</taxon>
        <taxon>Pasteurellales</taxon>
        <taxon>Pasteurellaceae</taxon>
        <taxon>Volucribacter</taxon>
    </lineage>
</organism>
<name>A0A9X4SLK5_9PAST</name>
<dbReference type="SUPFAM" id="SSF54637">
    <property type="entry name" value="Thioesterase/thiol ester dehydrase-isomerase"/>
    <property type="match status" value="1"/>
</dbReference>
<dbReference type="SUPFAM" id="SSF56801">
    <property type="entry name" value="Acetyl-CoA synthetase-like"/>
    <property type="match status" value="1"/>
</dbReference>
<dbReference type="InterPro" id="IPR000873">
    <property type="entry name" value="AMP-dep_synth/lig_dom"/>
</dbReference>
<accession>A0A9X4SLK5</accession>
<evidence type="ECO:0000313" key="3">
    <source>
        <dbReference type="EMBL" id="MDG6896264.1"/>
    </source>
</evidence>
<dbReference type="InterPro" id="IPR045851">
    <property type="entry name" value="AMP-bd_C_sf"/>
</dbReference>
<protein>
    <submittedName>
        <fullName evidence="3">AMP-binding protein</fullName>
    </submittedName>
</protein>
<feature type="domain" description="ApeI dehydratase-like" evidence="2">
    <location>
        <begin position="452"/>
        <end position="548"/>
    </location>
</feature>
<dbReference type="PANTHER" id="PTHR43767:SF10">
    <property type="entry name" value="SURFACTIN SYNTHASE SUBUNIT 1"/>
    <property type="match status" value="1"/>
</dbReference>
<evidence type="ECO:0000259" key="1">
    <source>
        <dbReference type="Pfam" id="PF00501"/>
    </source>
</evidence>
<dbReference type="Gene3D" id="3.40.50.12780">
    <property type="entry name" value="N-terminal domain of ligase-like"/>
    <property type="match status" value="1"/>
</dbReference>